<protein>
    <submittedName>
        <fullName evidence="1">Uncharacterized protein</fullName>
    </submittedName>
</protein>
<name>A0ACC2D9H6_DIPCM</name>
<evidence type="ECO:0000313" key="1">
    <source>
        <dbReference type="EMBL" id="KAJ7550866.1"/>
    </source>
</evidence>
<accession>A0ACC2D9H6</accession>
<comment type="caution">
    <text evidence="1">The sequence shown here is derived from an EMBL/GenBank/DDBJ whole genome shotgun (WGS) entry which is preliminary data.</text>
</comment>
<sequence>MFSLGALGIGLSVVFGGFVLLLVAELYYLLCWKKKAIANPRVNNVGLDPLFVNGDTVSERSGDATVLPNVNQLPTGNFHAELVAKLFPLGGSGEIEVLHLNHLLGPPRLLFTIIEETKEDLDSEDGKSKGRHSKRASHGSNECILLISSESATPEGTPFVTPPSSPSFSSPRSPILSPSVVCTLPLPTTTSDGSSPRFHPSPRLAPMPAFAFPAAVAQRSPLGIPPPLTPPCTPPLRSALSSPFERTSPLHCFPRAAYRSYYRR</sequence>
<proteinExistence type="predicted"/>
<dbReference type="Proteomes" id="UP001162992">
    <property type="component" value="Chromosome 7"/>
</dbReference>
<reference evidence="2" key="1">
    <citation type="journal article" date="2024" name="Proc. Natl. Acad. Sci. U.S.A.">
        <title>Extraordinary preservation of gene collinearity over three hundred million years revealed in homosporous lycophytes.</title>
        <authorList>
            <person name="Li C."/>
            <person name="Wickell D."/>
            <person name="Kuo L.Y."/>
            <person name="Chen X."/>
            <person name="Nie B."/>
            <person name="Liao X."/>
            <person name="Peng D."/>
            <person name="Ji J."/>
            <person name="Jenkins J."/>
            <person name="Williams M."/>
            <person name="Shu S."/>
            <person name="Plott C."/>
            <person name="Barry K."/>
            <person name="Rajasekar S."/>
            <person name="Grimwood J."/>
            <person name="Han X."/>
            <person name="Sun S."/>
            <person name="Hou Z."/>
            <person name="He W."/>
            <person name="Dai G."/>
            <person name="Sun C."/>
            <person name="Schmutz J."/>
            <person name="Leebens-Mack J.H."/>
            <person name="Li F.W."/>
            <person name="Wang L."/>
        </authorList>
    </citation>
    <scope>NUCLEOTIDE SEQUENCE [LARGE SCALE GENOMIC DNA]</scope>
    <source>
        <strain evidence="2">cv. PW_Plant_1</strain>
    </source>
</reference>
<keyword evidence="2" id="KW-1185">Reference proteome</keyword>
<evidence type="ECO:0000313" key="2">
    <source>
        <dbReference type="Proteomes" id="UP001162992"/>
    </source>
</evidence>
<dbReference type="EMBL" id="CM055098">
    <property type="protein sequence ID" value="KAJ7550866.1"/>
    <property type="molecule type" value="Genomic_DNA"/>
</dbReference>
<organism evidence="1 2">
    <name type="scientific">Diphasiastrum complanatum</name>
    <name type="common">Issler's clubmoss</name>
    <name type="synonym">Lycopodium complanatum</name>
    <dbReference type="NCBI Taxonomy" id="34168"/>
    <lineage>
        <taxon>Eukaryota</taxon>
        <taxon>Viridiplantae</taxon>
        <taxon>Streptophyta</taxon>
        <taxon>Embryophyta</taxon>
        <taxon>Tracheophyta</taxon>
        <taxon>Lycopodiopsida</taxon>
        <taxon>Lycopodiales</taxon>
        <taxon>Lycopodiaceae</taxon>
        <taxon>Lycopodioideae</taxon>
        <taxon>Diphasiastrum</taxon>
    </lineage>
</organism>
<gene>
    <name evidence="1" type="ORF">O6H91_07G122400</name>
</gene>